<dbReference type="SUPFAM" id="SSF51905">
    <property type="entry name" value="FAD/NAD(P)-binding domain"/>
    <property type="match status" value="1"/>
</dbReference>
<dbReference type="InterPro" id="IPR050464">
    <property type="entry name" value="Zeta_carotene_desat/Oxidored"/>
</dbReference>
<dbReference type="UniPathway" id="UPA00251">
    <property type="reaction ID" value="UER00324"/>
</dbReference>
<dbReference type="GO" id="GO:0004729">
    <property type="term" value="F:oxygen-dependent protoporphyrinogen oxidase activity"/>
    <property type="evidence" value="ECO:0007669"/>
    <property type="project" value="UniProtKB-UniRule"/>
</dbReference>
<dbReference type="OrthoDB" id="438553at2759"/>
<organism evidence="13 14">
    <name type="scientific">Obba rivulosa</name>
    <dbReference type="NCBI Taxonomy" id="1052685"/>
    <lineage>
        <taxon>Eukaryota</taxon>
        <taxon>Fungi</taxon>
        <taxon>Dikarya</taxon>
        <taxon>Basidiomycota</taxon>
        <taxon>Agaricomycotina</taxon>
        <taxon>Agaricomycetes</taxon>
        <taxon>Polyporales</taxon>
        <taxon>Gelatoporiaceae</taxon>
        <taxon>Obba</taxon>
    </lineage>
</organism>
<keyword evidence="5 11" id="KW-0285">Flavoprotein</keyword>
<evidence type="ECO:0000259" key="12">
    <source>
        <dbReference type="Pfam" id="PF01593"/>
    </source>
</evidence>
<dbReference type="Pfam" id="PF01593">
    <property type="entry name" value="Amino_oxidase"/>
    <property type="match status" value="1"/>
</dbReference>
<evidence type="ECO:0000256" key="5">
    <source>
        <dbReference type="ARBA" id="ARBA00022630"/>
    </source>
</evidence>
<comment type="pathway">
    <text evidence="2 11">Porphyrin-containing compound metabolism; protoporphyrin-IX biosynthesis; protoporphyrin-IX from protoporphyrinogen-IX: step 1/1.</text>
</comment>
<dbReference type="PANTHER" id="PTHR42923:SF3">
    <property type="entry name" value="PROTOPORPHYRINOGEN OXIDASE"/>
    <property type="match status" value="1"/>
</dbReference>
<keyword evidence="6 11" id="KW-0274">FAD</keyword>
<evidence type="ECO:0000256" key="9">
    <source>
        <dbReference type="ARBA" id="ARBA00023244"/>
    </source>
</evidence>
<keyword evidence="7 11" id="KW-0560">Oxidoreductase</keyword>
<reference evidence="13 14" key="1">
    <citation type="submission" date="2016-07" db="EMBL/GenBank/DDBJ databases">
        <title>Draft genome of the white-rot fungus Obba rivulosa 3A-2.</title>
        <authorList>
            <consortium name="DOE Joint Genome Institute"/>
            <person name="Miettinen O."/>
            <person name="Riley R."/>
            <person name="Acob R."/>
            <person name="Barry K."/>
            <person name="Cullen D."/>
            <person name="De Vries R."/>
            <person name="Hainaut M."/>
            <person name="Hatakka A."/>
            <person name="Henrissat B."/>
            <person name="Hilden K."/>
            <person name="Kuo R."/>
            <person name="Labutti K."/>
            <person name="Lipzen A."/>
            <person name="Makela M.R."/>
            <person name="Sandor L."/>
            <person name="Spatafora J.W."/>
            <person name="Grigoriev I.V."/>
            <person name="Hibbett D.S."/>
        </authorList>
    </citation>
    <scope>NUCLEOTIDE SEQUENCE [LARGE SCALE GENOMIC DNA]</scope>
    <source>
        <strain evidence="13 14">3A-2</strain>
    </source>
</reference>
<evidence type="ECO:0000313" key="14">
    <source>
        <dbReference type="Proteomes" id="UP000250043"/>
    </source>
</evidence>
<evidence type="ECO:0000313" key="13">
    <source>
        <dbReference type="EMBL" id="OCH85840.1"/>
    </source>
</evidence>
<comment type="subcellular location">
    <subcellularLocation>
        <location evidence="11">Mitochondrion inner membrane</location>
    </subcellularLocation>
</comment>
<dbReference type="EMBL" id="KV722560">
    <property type="protein sequence ID" value="OCH85840.1"/>
    <property type="molecule type" value="Genomic_DNA"/>
</dbReference>
<evidence type="ECO:0000256" key="10">
    <source>
        <dbReference type="ARBA" id="ARBA00047554"/>
    </source>
</evidence>
<keyword evidence="9 11" id="KW-0627">Porphyrin biosynthesis</keyword>
<dbReference type="EC" id="1.3.3.4" evidence="4 11"/>
<sequence length="530" mass="57373">MQPSHIGVLGGGLSGLSAAFHLARRFPAPATRITLIEGAARLGGWVRSERVVVQTEDGRRGNVLLEAGPRTLRPNSPAVLELINLLGLDSSLVTVPRTAPAAQNRFLHVPGTRGLVRIPNSISSILTSPLGKTLMAAGLRDLLRPENGPLNDSLDMDESVDAFLSRRFGHDFARTFGSALVHGIYATDSRLLSVRATFPMLYDMAARGRGSVFRGALASALSQSKKDDTAKDYDLGDVQSKMKDVSVFSFKNGLESVVKEMEAKLQQLGVHLIKGDEVSSLVAREGVPDDIFEIHTKSGASHRFSHFVSALPLPTLHTLVQTSSPSQSQQSVLRTIDTFLAVPASSVTVVNLVFPAYSREGRPLYLHPPGFGYLVPRPRSGYDATATRPENPLGILGTVFDSCALAEQDEMETPSGAGPAFVKMTVMLGGPYYASLPYPWNDNLRLLLPFLPRTLSMHLSTELPEPIFHRVHHHAACIPPPGVGHLARVRELREHIQRLWRGRGEVIGAGVGGVSVGDCIEGGRRVGRDW</sequence>
<name>A0A8E2DFD2_9APHY</name>
<evidence type="ECO:0000256" key="6">
    <source>
        <dbReference type="ARBA" id="ARBA00022827"/>
    </source>
</evidence>
<keyword evidence="14" id="KW-1185">Reference proteome</keyword>
<proteinExistence type="inferred from homology"/>
<comment type="function">
    <text evidence="1 11">Catalyzes the 6-electron oxidation of protoporphyrinogen-IX to form protoporphyrin-IX.</text>
</comment>
<feature type="domain" description="Amine oxidase" evidence="12">
    <location>
        <begin position="13"/>
        <end position="419"/>
    </location>
</feature>
<evidence type="ECO:0000256" key="1">
    <source>
        <dbReference type="ARBA" id="ARBA00002600"/>
    </source>
</evidence>
<dbReference type="InterPro" id="IPR002937">
    <property type="entry name" value="Amino_oxidase"/>
</dbReference>
<evidence type="ECO:0000256" key="2">
    <source>
        <dbReference type="ARBA" id="ARBA00005073"/>
    </source>
</evidence>
<dbReference type="SUPFAM" id="SSF54373">
    <property type="entry name" value="FAD-linked reductases, C-terminal domain"/>
    <property type="match status" value="1"/>
</dbReference>
<keyword evidence="8 11" id="KW-0350">Heme biosynthesis</keyword>
<dbReference type="PANTHER" id="PTHR42923">
    <property type="entry name" value="PROTOPORPHYRINOGEN OXIDASE"/>
    <property type="match status" value="1"/>
</dbReference>
<dbReference type="InterPro" id="IPR004572">
    <property type="entry name" value="Protoporphyrinogen_oxidase"/>
</dbReference>
<accession>A0A8E2DFD2</accession>
<dbReference type="Gene3D" id="3.50.50.60">
    <property type="entry name" value="FAD/NAD(P)-binding domain"/>
    <property type="match status" value="1"/>
</dbReference>
<evidence type="ECO:0000256" key="7">
    <source>
        <dbReference type="ARBA" id="ARBA00023002"/>
    </source>
</evidence>
<dbReference type="InterPro" id="IPR036188">
    <property type="entry name" value="FAD/NAD-bd_sf"/>
</dbReference>
<comment type="cofactor">
    <cofactor evidence="11">
        <name>FAD</name>
        <dbReference type="ChEBI" id="CHEBI:57692"/>
    </cofactor>
    <text evidence="11">Binds 1 FAD per subunit.</text>
</comment>
<comment type="catalytic activity">
    <reaction evidence="10 11">
        <text>protoporphyrinogen IX + 3 O2 = protoporphyrin IX + 3 H2O2</text>
        <dbReference type="Rhea" id="RHEA:25576"/>
        <dbReference type="ChEBI" id="CHEBI:15379"/>
        <dbReference type="ChEBI" id="CHEBI:16240"/>
        <dbReference type="ChEBI" id="CHEBI:57306"/>
        <dbReference type="ChEBI" id="CHEBI:57307"/>
        <dbReference type="EC" id="1.3.3.4"/>
    </reaction>
</comment>
<evidence type="ECO:0000256" key="3">
    <source>
        <dbReference type="ARBA" id="ARBA00010551"/>
    </source>
</evidence>
<protein>
    <recommendedName>
        <fullName evidence="4 11">Protoporphyrinogen oxidase</fullName>
        <ecNumber evidence="4 11">1.3.3.4</ecNumber>
    </recommendedName>
</protein>
<dbReference type="GO" id="GO:0006782">
    <property type="term" value="P:protoporphyrinogen IX biosynthetic process"/>
    <property type="evidence" value="ECO:0007669"/>
    <property type="project" value="UniProtKB-UniRule"/>
</dbReference>
<evidence type="ECO:0000256" key="11">
    <source>
        <dbReference type="RuleBase" id="RU367069"/>
    </source>
</evidence>
<evidence type="ECO:0000256" key="8">
    <source>
        <dbReference type="ARBA" id="ARBA00023133"/>
    </source>
</evidence>
<evidence type="ECO:0000256" key="4">
    <source>
        <dbReference type="ARBA" id="ARBA00012867"/>
    </source>
</evidence>
<dbReference type="NCBIfam" id="TIGR00562">
    <property type="entry name" value="proto_IX_ox"/>
    <property type="match status" value="1"/>
</dbReference>
<comment type="similarity">
    <text evidence="3 11">Belongs to the protoporphyrinogen/coproporphyrinogen oxidase family. Protoporphyrinogen oxidase subfamily.</text>
</comment>
<dbReference type="Proteomes" id="UP000250043">
    <property type="component" value="Unassembled WGS sequence"/>
</dbReference>
<dbReference type="GO" id="GO:0005743">
    <property type="term" value="C:mitochondrial inner membrane"/>
    <property type="evidence" value="ECO:0007669"/>
    <property type="project" value="UniProtKB-SubCell"/>
</dbReference>
<gene>
    <name evidence="13" type="ORF">OBBRIDRAFT_838647</name>
</gene>
<dbReference type="AlphaFoldDB" id="A0A8E2DFD2"/>